<reference evidence="1" key="1">
    <citation type="submission" date="2022-07" db="EMBL/GenBank/DDBJ databases">
        <authorList>
            <person name="Criscuolo A."/>
        </authorList>
    </citation>
    <scope>NUCLEOTIDE SEQUENCE</scope>
    <source>
        <strain evidence="1">CIP111854</strain>
    </source>
</reference>
<dbReference type="EMBL" id="CAMAPC010000001">
    <property type="protein sequence ID" value="CAH9049666.1"/>
    <property type="molecule type" value="Genomic_DNA"/>
</dbReference>
<comment type="caution">
    <text evidence="1">The sequence shown here is derived from an EMBL/GenBank/DDBJ whole genome shotgun (WGS) entry which is preliminary data.</text>
</comment>
<name>A0A9W4QR25_9GAMM</name>
<protein>
    <submittedName>
        <fullName evidence="1">Uncharacterized protein</fullName>
    </submittedName>
</protein>
<proteinExistence type="predicted"/>
<organism evidence="1 2">
    <name type="scientific">Pseudoalteromonas holothuriae</name>
    <dbReference type="NCBI Taxonomy" id="2963714"/>
    <lineage>
        <taxon>Bacteria</taxon>
        <taxon>Pseudomonadati</taxon>
        <taxon>Pseudomonadota</taxon>
        <taxon>Gammaproteobacteria</taxon>
        <taxon>Alteromonadales</taxon>
        <taxon>Pseudoalteromonadaceae</taxon>
        <taxon>Pseudoalteromonas</taxon>
    </lineage>
</organism>
<keyword evidence="2" id="KW-1185">Reference proteome</keyword>
<gene>
    <name evidence="1" type="ORF">PSECIP111854_00313</name>
</gene>
<evidence type="ECO:0000313" key="2">
    <source>
        <dbReference type="Proteomes" id="UP001152467"/>
    </source>
</evidence>
<sequence length="55" mass="6346">MLTERTQLSNINLGAILTQRFGLYEIINILVPDMPKNIAYQSSYGTNYVWVQQII</sequence>
<dbReference type="Proteomes" id="UP001152467">
    <property type="component" value="Unassembled WGS sequence"/>
</dbReference>
<dbReference type="AlphaFoldDB" id="A0A9W4QR25"/>
<evidence type="ECO:0000313" key="1">
    <source>
        <dbReference type="EMBL" id="CAH9049666.1"/>
    </source>
</evidence>
<accession>A0A9W4QR25</accession>